<protein>
    <submittedName>
        <fullName evidence="5">GntR family transcriptional regulator</fullName>
    </submittedName>
</protein>
<reference evidence="5 6" key="1">
    <citation type="submission" date="2020-08" db="EMBL/GenBank/DDBJ databases">
        <title>Genome sequence of Phycicoccus endophyticus JCM 31784T.</title>
        <authorList>
            <person name="Hyun D.-W."/>
            <person name="Bae J.-W."/>
        </authorList>
    </citation>
    <scope>NUCLEOTIDE SEQUENCE [LARGE SCALE GENOMIC DNA]</scope>
    <source>
        <strain evidence="5 6">JCM 31784</strain>
    </source>
</reference>
<dbReference type="InterPro" id="IPR036388">
    <property type="entry name" value="WH-like_DNA-bd_sf"/>
</dbReference>
<keyword evidence="6" id="KW-1185">Reference proteome</keyword>
<dbReference type="PANTHER" id="PTHR43537:SF5">
    <property type="entry name" value="UXU OPERON TRANSCRIPTIONAL REGULATOR"/>
    <property type="match status" value="1"/>
</dbReference>
<keyword evidence="3" id="KW-0804">Transcription</keyword>
<dbReference type="Gene3D" id="1.20.120.530">
    <property type="entry name" value="GntR ligand-binding domain-like"/>
    <property type="match status" value="1"/>
</dbReference>
<evidence type="ECO:0000313" key="6">
    <source>
        <dbReference type="Proteomes" id="UP000515976"/>
    </source>
</evidence>
<dbReference type="Gene3D" id="1.10.10.10">
    <property type="entry name" value="Winged helix-like DNA-binding domain superfamily/Winged helix DNA-binding domain"/>
    <property type="match status" value="1"/>
</dbReference>
<evidence type="ECO:0000313" key="5">
    <source>
        <dbReference type="EMBL" id="QNN49947.1"/>
    </source>
</evidence>
<dbReference type="EMBL" id="CP060712">
    <property type="protein sequence ID" value="QNN49947.1"/>
    <property type="molecule type" value="Genomic_DNA"/>
</dbReference>
<dbReference type="RefSeq" id="WP_166103242.1">
    <property type="nucleotide sequence ID" value="NZ_BMMY01000002.1"/>
</dbReference>
<dbReference type="KEGG" id="pei:H9L10_02370"/>
<dbReference type="InterPro" id="IPR011711">
    <property type="entry name" value="GntR_C"/>
</dbReference>
<keyword evidence="2" id="KW-0238">DNA-binding</keyword>
<dbReference type="SMART" id="SM00895">
    <property type="entry name" value="FCD"/>
    <property type="match status" value="1"/>
</dbReference>
<dbReference type="SUPFAM" id="SSF46785">
    <property type="entry name" value="Winged helix' DNA-binding domain"/>
    <property type="match status" value="1"/>
</dbReference>
<name>A0A7G9R2X2_9MICO</name>
<dbReference type="SMART" id="SM00345">
    <property type="entry name" value="HTH_GNTR"/>
    <property type="match status" value="1"/>
</dbReference>
<dbReference type="PANTHER" id="PTHR43537">
    <property type="entry name" value="TRANSCRIPTIONAL REGULATOR, GNTR FAMILY"/>
    <property type="match status" value="1"/>
</dbReference>
<dbReference type="GO" id="GO:0003700">
    <property type="term" value="F:DNA-binding transcription factor activity"/>
    <property type="evidence" value="ECO:0007669"/>
    <property type="project" value="InterPro"/>
</dbReference>
<dbReference type="GO" id="GO:0003677">
    <property type="term" value="F:DNA binding"/>
    <property type="evidence" value="ECO:0007669"/>
    <property type="project" value="UniProtKB-KW"/>
</dbReference>
<dbReference type="Proteomes" id="UP000515976">
    <property type="component" value="Chromosome"/>
</dbReference>
<evidence type="ECO:0000256" key="3">
    <source>
        <dbReference type="ARBA" id="ARBA00023163"/>
    </source>
</evidence>
<evidence type="ECO:0000256" key="2">
    <source>
        <dbReference type="ARBA" id="ARBA00023125"/>
    </source>
</evidence>
<evidence type="ECO:0000259" key="4">
    <source>
        <dbReference type="PROSITE" id="PS50949"/>
    </source>
</evidence>
<dbReference type="AlphaFoldDB" id="A0A7G9R2X2"/>
<dbReference type="Pfam" id="PF07729">
    <property type="entry name" value="FCD"/>
    <property type="match status" value="1"/>
</dbReference>
<dbReference type="InterPro" id="IPR008920">
    <property type="entry name" value="TF_FadR/GntR_C"/>
</dbReference>
<accession>A0A7G9R2X2</accession>
<dbReference type="InterPro" id="IPR000524">
    <property type="entry name" value="Tscrpt_reg_HTH_GntR"/>
</dbReference>
<keyword evidence="1" id="KW-0805">Transcription regulation</keyword>
<sequence>MKLRTVSLVDALTDTLRTRVLDGEVDPGAGLTENDVAAEYDVSRPTAKAAIATLVQQGLLRREPHKSARVPVLTEGDVEDLFRVRLPLELAVVHALMEQEQVPRAAAEAVDALAHVPLDARHSVFVHADLGFHRALVEAVGSPRLSRVYGDLSGEIHLSMIQNREALGRDRIAAEHRGVLQAMERGDGPVAEQLMRRHLEGACAALVERLRPPA</sequence>
<gene>
    <name evidence="5" type="ORF">H9L10_02370</name>
</gene>
<dbReference type="SUPFAM" id="SSF48008">
    <property type="entry name" value="GntR ligand-binding domain-like"/>
    <property type="match status" value="1"/>
</dbReference>
<dbReference type="PROSITE" id="PS50949">
    <property type="entry name" value="HTH_GNTR"/>
    <property type="match status" value="1"/>
</dbReference>
<feature type="domain" description="HTH gntR-type" evidence="4">
    <location>
        <begin position="6"/>
        <end position="73"/>
    </location>
</feature>
<organism evidence="5 6">
    <name type="scientific">Phycicoccus endophyticus</name>
    <dbReference type="NCBI Taxonomy" id="1690220"/>
    <lineage>
        <taxon>Bacteria</taxon>
        <taxon>Bacillati</taxon>
        <taxon>Actinomycetota</taxon>
        <taxon>Actinomycetes</taxon>
        <taxon>Micrococcales</taxon>
        <taxon>Intrasporangiaceae</taxon>
        <taxon>Phycicoccus</taxon>
    </lineage>
</organism>
<proteinExistence type="predicted"/>
<evidence type="ECO:0000256" key="1">
    <source>
        <dbReference type="ARBA" id="ARBA00023015"/>
    </source>
</evidence>
<dbReference type="Pfam" id="PF00392">
    <property type="entry name" value="GntR"/>
    <property type="match status" value="1"/>
</dbReference>
<dbReference type="InterPro" id="IPR036390">
    <property type="entry name" value="WH_DNA-bd_sf"/>
</dbReference>